<name>A0A097SPN9_9NOCA</name>
<sequence length="276" mass="31382">MTTGDHFDDELAQRKLEQAFARRAAALDKAISADRIASYHAAAHGDLMLARRLYIWDRDVAVAILADLAILEVALRNALHTVLTADHGARWYETIPLDDRSQSQIVKAWESLQKQDRKANPADPATPGRLVAQSMFGTWVNLLDEGSYAGRLPRRQKISYEDLWRTSLHRAFPGVRVEARKDPDPDARPTRAWVHSVAKTVNVLRNRVAHHEPLHNGFPLPGQRSHKNQPSRRLSAREGYDTYMRLARMIDRDLAEWIEHDTKVPDLLRNKPSSSS</sequence>
<reference evidence="2" key="1">
    <citation type="submission" date="2014-03" db="EMBL/GenBank/DDBJ databases">
        <authorList>
            <person name="Zhang G."/>
            <person name="Zhu L."/>
            <person name="Fang P."/>
        </authorList>
    </citation>
    <scope>NUCLEOTIDE SEQUENCE</scope>
    <source>
        <strain evidence="2">NS1</strain>
        <plasmid evidence="2">pNSL1</plasmid>
    </source>
</reference>
<geneLocation type="plasmid" evidence="2">
    <name>pNSL1</name>
</geneLocation>
<protein>
    <recommendedName>
        <fullName evidence="3">Abi-like protein</fullName>
    </recommendedName>
</protein>
<dbReference type="EMBL" id="KJ605395">
    <property type="protein sequence ID" value="AIU93476.1"/>
    <property type="molecule type" value="Genomic_DNA"/>
</dbReference>
<feature type="region of interest" description="Disordered" evidence="1">
    <location>
        <begin position="212"/>
        <end position="237"/>
    </location>
</feature>
<evidence type="ECO:0000313" key="2">
    <source>
        <dbReference type="EMBL" id="AIU93476.1"/>
    </source>
</evidence>
<evidence type="ECO:0008006" key="3">
    <source>
        <dbReference type="Google" id="ProtNLM"/>
    </source>
</evidence>
<proteinExistence type="predicted"/>
<keyword evidence="2" id="KW-0614">Plasmid</keyword>
<gene>
    <name evidence="2" type="ORF">LRS1606.42</name>
</gene>
<organism evidence="2">
    <name type="scientific">Rhodococcus sp. NS1</name>
    <dbReference type="NCBI Taxonomy" id="402236"/>
    <lineage>
        <taxon>Bacteria</taxon>
        <taxon>Bacillati</taxon>
        <taxon>Actinomycetota</taxon>
        <taxon>Actinomycetes</taxon>
        <taxon>Mycobacteriales</taxon>
        <taxon>Nocardiaceae</taxon>
        <taxon>Rhodococcus</taxon>
    </lineage>
</organism>
<dbReference type="AlphaFoldDB" id="A0A097SPN9"/>
<evidence type="ECO:0000256" key="1">
    <source>
        <dbReference type="SAM" id="MobiDB-lite"/>
    </source>
</evidence>
<accession>A0A097SPN9</accession>